<keyword evidence="3" id="KW-0805">Transcription regulation</keyword>
<evidence type="ECO:0000256" key="5">
    <source>
        <dbReference type="ARBA" id="ARBA00023163"/>
    </source>
</evidence>
<dbReference type="Gene3D" id="3.40.50.300">
    <property type="entry name" value="P-loop containing nucleotide triphosphate hydrolases"/>
    <property type="match status" value="1"/>
</dbReference>
<dbReference type="Pfam" id="PF00158">
    <property type="entry name" value="Sigma54_activat"/>
    <property type="match status" value="1"/>
</dbReference>
<dbReference type="InterPro" id="IPR029787">
    <property type="entry name" value="Nucleotide_cyclase"/>
</dbReference>
<dbReference type="Proteomes" id="UP001548189">
    <property type="component" value="Unassembled WGS sequence"/>
</dbReference>
<dbReference type="PROSITE" id="PS00688">
    <property type="entry name" value="SIGMA54_INTERACT_3"/>
    <property type="match status" value="1"/>
</dbReference>
<dbReference type="InterPro" id="IPR000160">
    <property type="entry name" value="GGDEF_dom"/>
</dbReference>
<evidence type="ECO:0000256" key="2">
    <source>
        <dbReference type="ARBA" id="ARBA00022840"/>
    </source>
</evidence>
<keyword evidence="6" id="KW-0175">Coiled coil</keyword>
<dbReference type="SMART" id="SM00267">
    <property type="entry name" value="GGDEF"/>
    <property type="match status" value="1"/>
</dbReference>
<reference evidence="9 10" key="1">
    <citation type="submission" date="2024-06" db="EMBL/GenBank/DDBJ databases">
        <authorList>
            <person name="Li F."/>
        </authorList>
    </citation>
    <scope>NUCLEOTIDE SEQUENCE [LARGE SCALE GENOMIC DNA]</scope>
    <source>
        <strain evidence="9 10">GXAS 311</strain>
    </source>
</reference>
<dbReference type="InterPro" id="IPR025943">
    <property type="entry name" value="Sigma_54_int_dom_ATP-bd_2"/>
</dbReference>
<sequence>MNSANRMIDFYAEAITHLTGASIVNIACCQSGRVECYSTIGEQCVPLLPEFDPSRPDIYLPNLKDNQKLIFSDLKNKLTSIFKGQEDNSILIHLNFKEGDELFLETDDKKLTNDKQTNHLKKADKRTNSLWLGLIFTRQLPAWLSKGSLKEIEHSDRQFFPLLESLLNLGYLLVNHLKNTATLLQDPVTSLSSRISFQNNLRELIESASQVAMIMINLANFQIINKKFGHDVGDRVITKIANILTQTLRKQDLISRFGGTLFAIAFRFKPNDDITDVANKLYFELQQLEYLQGAFLPQFKLGASVINVASQSDGISDYMTELITKADQALHAAKTENQTNIVIWHPQLHLKYQQQQDYISGIFTADTTTDYRNMSLLWDISNLVSTYNQFDILFDKVIQRFAQSFDFDMGGLVFNKTDNEQSMVIHLKVDEQGRAYRLQQLDSYDDKLLLTTLQSSQNVQPQYLTVNETEALFVAPFNEHDKGVFYLRGTTANFNLESTSLLLLTALVKQLGRAYTREILKQKLNLQLFNQKEQLQAELNLLKQTLNSSEILYHSKVMQDLMKQAYRSAKSDTTTLIIGESGTGKERLVHAIHQKGNRSDRPLVIVDCGAIPETLIESELFGYVKGAFTGAERNSKGRIFDADGGTLMLDEIGELPLRVQAKLLRFVQEKQYTPVGGTQSNQVDVKIIAVTNRDLQHEVNQGRFRQDLFYRLNVVVLQPPPLRERIEDIPLLAKHFLKKSAVLHDESPKTLLPDTLDKMMQYTWPGNIRELENCLIQATLLCESSHIEFSELGINQQESSIRSSQTLMSNCINTSLPEQAYVDLEKNDYSVVEQHENFLKQFNLTMAQFVREIVQQSKSENSPIGRWLEDDLLIMTYHASQKNTHQVAMRLGLPHSTARRRANKISSEKEQYREKGWQHVIETLGPIVNGDFFLGNDTIKKLKLELLQIVLHEMNGNITLSAALMGMSEPTFYKWKKKLVS</sequence>
<dbReference type="InterPro" id="IPR025944">
    <property type="entry name" value="Sigma_54_int_dom_CS"/>
</dbReference>
<keyword evidence="10" id="KW-1185">Reference proteome</keyword>
<dbReference type="PROSITE" id="PS00676">
    <property type="entry name" value="SIGMA54_INTERACT_2"/>
    <property type="match status" value="1"/>
</dbReference>
<dbReference type="SUPFAM" id="SSF52540">
    <property type="entry name" value="P-loop containing nucleoside triphosphate hydrolases"/>
    <property type="match status" value="1"/>
</dbReference>
<gene>
    <name evidence="9" type="ORF">ABVT43_15685</name>
</gene>
<dbReference type="Pfam" id="PF25601">
    <property type="entry name" value="AAA_lid_14"/>
    <property type="match status" value="1"/>
</dbReference>
<feature type="domain" description="GGDEF" evidence="8">
    <location>
        <begin position="209"/>
        <end position="346"/>
    </location>
</feature>
<dbReference type="InterPro" id="IPR027417">
    <property type="entry name" value="P-loop_NTPase"/>
</dbReference>
<evidence type="ECO:0000256" key="4">
    <source>
        <dbReference type="ARBA" id="ARBA00023125"/>
    </source>
</evidence>
<comment type="caution">
    <text evidence="9">The sequence shown here is derived from an EMBL/GenBank/DDBJ whole genome shotgun (WGS) entry which is preliminary data.</text>
</comment>
<dbReference type="EMBL" id="JBEVCJ010000024">
    <property type="protein sequence ID" value="MET1256582.1"/>
    <property type="molecule type" value="Genomic_DNA"/>
</dbReference>
<feature type="domain" description="Sigma-54 factor interaction" evidence="7">
    <location>
        <begin position="551"/>
        <end position="780"/>
    </location>
</feature>
<dbReference type="RefSeq" id="WP_353897168.1">
    <property type="nucleotide sequence ID" value="NZ_JBEVCJ010000024.1"/>
</dbReference>
<dbReference type="CDD" id="cd01949">
    <property type="entry name" value="GGDEF"/>
    <property type="match status" value="1"/>
</dbReference>
<keyword evidence="2" id="KW-0067">ATP-binding</keyword>
<feature type="coiled-coil region" evidence="6">
    <location>
        <begin position="525"/>
        <end position="552"/>
    </location>
</feature>
<dbReference type="PROSITE" id="PS50887">
    <property type="entry name" value="GGDEF"/>
    <property type="match status" value="1"/>
</dbReference>
<name>A0ABV2BYD8_9GAMM</name>
<dbReference type="InterPro" id="IPR043128">
    <property type="entry name" value="Rev_trsase/Diguanyl_cyclase"/>
</dbReference>
<dbReference type="NCBIfam" id="TIGR00254">
    <property type="entry name" value="GGDEF"/>
    <property type="match status" value="1"/>
</dbReference>
<evidence type="ECO:0000259" key="7">
    <source>
        <dbReference type="PROSITE" id="PS50045"/>
    </source>
</evidence>
<dbReference type="SUPFAM" id="SSF55073">
    <property type="entry name" value="Nucleotide cyclase"/>
    <property type="match status" value="1"/>
</dbReference>
<dbReference type="Gene3D" id="1.10.8.60">
    <property type="match status" value="1"/>
</dbReference>
<accession>A0ABV2BYD8</accession>
<evidence type="ECO:0000313" key="10">
    <source>
        <dbReference type="Proteomes" id="UP001548189"/>
    </source>
</evidence>
<proteinExistence type="predicted"/>
<dbReference type="Pfam" id="PF00990">
    <property type="entry name" value="GGDEF"/>
    <property type="match status" value="1"/>
</dbReference>
<dbReference type="InterPro" id="IPR003593">
    <property type="entry name" value="AAA+_ATPase"/>
</dbReference>
<protein>
    <submittedName>
        <fullName evidence="9">Sigma 54-interacting transcriptional regulator</fullName>
    </submittedName>
</protein>
<dbReference type="SMART" id="SM00382">
    <property type="entry name" value="AAA"/>
    <property type="match status" value="1"/>
</dbReference>
<evidence type="ECO:0000256" key="3">
    <source>
        <dbReference type="ARBA" id="ARBA00023015"/>
    </source>
</evidence>
<keyword evidence="4" id="KW-0238">DNA-binding</keyword>
<dbReference type="InterPro" id="IPR002078">
    <property type="entry name" value="Sigma_54_int"/>
</dbReference>
<evidence type="ECO:0000313" key="9">
    <source>
        <dbReference type="EMBL" id="MET1256582.1"/>
    </source>
</evidence>
<keyword evidence="1" id="KW-0547">Nucleotide-binding</keyword>
<keyword evidence="5" id="KW-0804">Transcription</keyword>
<evidence type="ECO:0000256" key="6">
    <source>
        <dbReference type="SAM" id="Coils"/>
    </source>
</evidence>
<dbReference type="CDD" id="cd00009">
    <property type="entry name" value="AAA"/>
    <property type="match status" value="1"/>
</dbReference>
<evidence type="ECO:0000256" key="1">
    <source>
        <dbReference type="ARBA" id="ARBA00022741"/>
    </source>
</evidence>
<dbReference type="PROSITE" id="PS50045">
    <property type="entry name" value="SIGMA54_INTERACT_4"/>
    <property type="match status" value="1"/>
</dbReference>
<dbReference type="PANTHER" id="PTHR32071">
    <property type="entry name" value="TRANSCRIPTIONAL REGULATORY PROTEIN"/>
    <property type="match status" value="1"/>
</dbReference>
<dbReference type="Gene3D" id="3.30.70.270">
    <property type="match status" value="1"/>
</dbReference>
<evidence type="ECO:0000259" key="8">
    <source>
        <dbReference type="PROSITE" id="PS50887"/>
    </source>
</evidence>
<dbReference type="InterPro" id="IPR058031">
    <property type="entry name" value="AAA_lid_NorR"/>
</dbReference>
<organism evidence="9 10">
    <name type="scientific">Aliikangiella maris</name>
    <dbReference type="NCBI Taxonomy" id="3162458"/>
    <lineage>
        <taxon>Bacteria</taxon>
        <taxon>Pseudomonadati</taxon>
        <taxon>Pseudomonadota</taxon>
        <taxon>Gammaproteobacteria</taxon>
        <taxon>Oceanospirillales</taxon>
        <taxon>Pleioneaceae</taxon>
        <taxon>Aliikangiella</taxon>
    </lineage>
</organism>